<comment type="caution">
    <text evidence="1">The sequence shown here is derived from an EMBL/GenBank/DDBJ whole genome shotgun (WGS) entry which is preliminary data.</text>
</comment>
<accession>A0A9P0LBP5</accession>
<proteinExistence type="predicted"/>
<evidence type="ECO:0000313" key="1">
    <source>
        <dbReference type="EMBL" id="CAH1989190.1"/>
    </source>
</evidence>
<dbReference type="GO" id="GO:0006816">
    <property type="term" value="P:calcium ion transport"/>
    <property type="evidence" value="ECO:0007669"/>
    <property type="project" value="InterPro"/>
</dbReference>
<dbReference type="EMBL" id="CAKOFQ010007058">
    <property type="protein sequence ID" value="CAH1989190.1"/>
    <property type="molecule type" value="Genomic_DNA"/>
</dbReference>
<name>A0A9P0LBP5_ACAOB</name>
<evidence type="ECO:0000313" key="2">
    <source>
        <dbReference type="Proteomes" id="UP001152888"/>
    </source>
</evidence>
<dbReference type="AlphaFoldDB" id="A0A9P0LBP5"/>
<keyword evidence="2" id="KW-1185">Reference proteome</keyword>
<dbReference type="PANTHER" id="PTHR45816:SF4">
    <property type="entry name" value="RYR_IP3R HOMOLOGY ASSOCIATED DOMAIN-CONTAINING PROTEIN"/>
    <property type="match status" value="1"/>
</dbReference>
<dbReference type="PANTHER" id="PTHR45816">
    <property type="entry name" value="MIR DOMAIN-CONTAINING PROTEIN"/>
    <property type="match status" value="1"/>
</dbReference>
<dbReference type="OrthoDB" id="76898at2759"/>
<gene>
    <name evidence="1" type="ORF">ACAOBT_LOCUS18883</name>
</gene>
<organism evidence="1 2">
    <name type="scientific">Acanthoscelides obtectus</name>
    <name type="common">Bean weevil</name>
    <name type="synonym">Bruchus obtectus</name>
    <dbReference type="NCBI Taxonomy" id="200917"/>
    <lineage>
        <taxon>Eukaryota</taxon>
        <taxon>Metazoa</taxon>
        <taxon>Ecdysozoa</taxon>
        <taxon>Arthropoda</taxon>
        <taxon>Hexapoda</taxon>
        <taxon>Insecta</taxon>
        <taxon>Pterygota</taxon>
        <taxon>Neoptera</taxon>
        <taxon>Endopterygota</taxon>
        <taxon>Coleoptera</taxon>
        <taxon>Polyphaga</taxon>
        <taxon>Cucujiformia</taxon>
        <taxon>Chrysomeloidea</taxon>
        <taxon>Chrysomelidae</taxon>
        <taxon>Bruchinae</taxon>
        <taxon>Bruchini</taxon>
        <taxon>Acanthoscelides</taxon>
    </lineage>
</organism>
<protein>
    <submittedName>
        <fullName evidence="1">Uncharacterized protein</fullName>
    </submittedName>
</protein>
<sequence>KHLHEARDYWTDSSGDDFDHLSGNIKLESFTTNTRQPIFVQLLQSAFRVSQCPWLTASQRFNVENCIRTLSEVDLESQVTSIFNKQTILTRQTSKWLQASKTPKMERSPSQKINSGRLFKLNCLFWLIFCIGQNCCFHLAQNLEKDVNAEDSLEKKEEKLCVQVLRTLREMMAIDSDYGEKGDALRHSLLARYFGKSFMANTTITLGTLPPPPPVSHGPGGKYCILYPQSQECMSLSQ</sequence>
<dbReference type="Proteomes" id="UP001152888">
    <property type="component" value="Unassembled WGS sequence"/>
</dbReference>
<dbReference type="InterPro" id="IPR015925">
    <property type="entry name" value="Ryanodine_IP3_receptor"/>
</dbReference>
<reference evidence="1" key="1">
    <citation type="submission" date="2022-03" db="EMBL/GenBank/DDBJ databases">
        <authorList>
            <person name="Sayadi A."/>
        </authorList>
    </citation>
    <scope>NUCLEOTIDE SEQUENCE</scope>
</reference>
<feature type="non-terminal residue" evidence="1">
    <location>
        <position position="1"/>
    </location>
</feature>